<name>A0A7Y9FCM5_9CELL</name>
<organism evidence="2 3">
    <name type="scientific">Cellulomonas oligotrophica</name>
    <dbReference type="NCBI Taxonomy" id="931536"/>
    <lineage>
        <taxon>Bacteria</taxon>
        <taxon>Bacillati</taxon>
        <taxon>Actinomycetota</taxon>
        <taxon>Actinomycetes</taxon>
        <taxon>Micrococcales</taxon>
        <taxon>Cellulomonadaceae</taxon>
        <taxon>Cellulomonas</taxon>
    </lineage>
</organism>
<evidence type="ECO:0000313" key="1">
    <source>
        <dbReference type="EMBL" id="GIG31664.1"/>
    </source>
</evidence>
<dbReference type="EMBL" id="JACCBK010000001">
    <property type="protein sequence ID" value="NYD84597.1"/>
    <property type="molecule type" value="Genomic_DNA"/>
</dbReference>
<proteinExistence type="predicted"/>
<evidence type="ECO:0000313" key="3">
    <source>
        <dbReference type="Proteomes" id="UP000577956"/>
    </source>
</evidence>
<dbReference type="Proteomes" id="UP000618382">
    <property type="component" value="Unassembled WGS sequence"/>
</dbReference>
<keyword evidence="4" id="KW-1185">Reference proteome</keyword>
<reference evidence="1 4" key="2">
    <citation type="submission" date="2021-01" db="EMBL/GenBank/DDBJ databases">
        <title>Whole genome shotgun sequence of Cellulomonas oligotrophica NBRC 109435.</title>
        <authorList>
            <person name="Komaki H."/>
            <person name="Tamura T."/>
        </authorList>
    </citation>
    <scope>NUCLEOTIDE SEQUENCE [LARGE SCALE GENOMIC DNA]</scope>
    <source>
        <strain evidence="1 4">NBRC 109435</strain>
    </source>
</reference>
<comment type="caution">
    <text evidence="2">The sequence shown here is derived from an EMBL/GenBank/DDBJ whole genome shotgun (WGS) entry which is preliminary data.</text>
</comment>
<accession>A0A7Y9FCM5</accession>
<dbReference type="Proteomes" id="UP000577956">
    <property type="component" value="Unassembled WGS sequence"/>
</dbReference>
<dbReference type="GO" id="GO:0005840">
    <property type="term" value="C:ribosome"/>
    <property type="evidence" value="ECO:0007669"/>
    <property type="project" value="UniProtKB-KW"/>
</dbReference>
<dbReference type="EMBL" id="BONN01000002">
    <property type="protein sequence ID" value="GIG31664.1"/>
    <property type="molecule type" value="Genomic_DNA"/>
</dbReference>
<dbReference type="RefSeq" id="WP_170209000.1">
    <property type="nucleotide sequence ID" value="NZ_BAABFI010000004.1"/>
</dbReference>
<dbReference type="AlphaFoldDB" id="A0A7Y9FCM5"/>
<evidence type="ECO:0000313" key="2">
    <source>
        <dbReference type="EMBL" id="NYD84597.1"/>
    </source>
</evidence>
<evidence type="ECO:0000313" key="4">
    <source>
        <dbReference type="Proteomes" id="UP000618382"/>
    </source>
</evidence>
<protein>
    <submittedName>
        <fullName evidence="2">Ribosomal protein L37AE/L43A</fullName>
    </submittedName>
</protein>
<keyword evidence="2" id="KW-0689">Ribosomal protein</keyword>
<reference evidence="2 3" key="1">
    <citation type="submission" date="2020-07" db="EMBL/GenBank/DDBJ databases">
        <title>Sequencing the genomes of 1000 actinobacteria strains.</title>
        <authorList>
            <person name="Klenk H.-P."/>
        </authorList>
    </citation>
    <scope>NUCLEOTIDE SEQUENCE [LARGE SCALE GENOMIC DNA]</scope>
    <source>
        <strain evidence="2 3">DSM 24482</strain>
    </source>
</reference>
<sequence>MSGAEPGSRAVPYHCPFCASEDLVPAEQHGQWECRTCARAFVVKFVGLVVGR</sequence>
<gene>
    <name evidence="2" type="ORF">BKA21_000146</name>
    <name evidence="1" type="ORF">Col01nite_08230</name>
</gene>
<keyword evidence="2" id="KW-0687">Ribonucleoprotein</keyword>